<evidence type="ECO:0000313" key="7">
    <source>
        <dbReference type="EMBL" id="PAV78534.1"/>
    </source>
</evidence>
<evidence type="ECO:0000256" key="6">
    <source>
        <dbReference type="SAM" id="MobiDB-lite"/>
    </source>
</evidence>
<dbReference type="InterPro" id="IPR006214">
    <property type="entry name" value="Bax_inhibitor_1-related"/>
</dbReference>
<feature type="region of interest" description="Disordered" evidence="6">
    <location>
        <begin position="16"/>
        <end position="45"/>
    </location>
</feature>
<name>A0A2A2KX61_9BILA</name>
<sequence length="275" mass="30692">MSTAIRMPKDDAEVGLLHDQDDSDHDTSPMLNSGQNNTSRNESMWPKDMIGRNLGAKMGTVASEKISIRMAFLRKVFGILSFQVIYTIAICVALYKTPGLQSFILHNAWVLLPLLFASLGLLLAMHFHARNVPTNYLLLIGFTTIQALTLGCVVSMYKLHSILEAACLTAVIVVALFFYTLQSRRDFVKGYALSFSLLSVLLMASMLQIFFMSPKFNFFISVFGAGLFCVFLIIDMDIIMHGVSPEDYILACVTLYLDVINLFIHLLQIVGEANR</sequence>
<evidence type="ECO:0000313" key="8">
    <source>
        <dbReference type="Proteomes" id="UP000218231"/>
    </source>
</evidence>
<dbReference type="AlphaFoldDB" id="A0A2A2KX61"/>
<comment type="caution">
    <text evidence="7">The sequence shown here is derived from an EMBL/GenBank/DDBJ whole genome shotgun (WGS) entry which is preliminary data.</text>
</comment>
<dbReference type="STRING" id="2018661.A0A2A2KX61"/>
<keyword evidence="4 5" id="KW-0472">Membrane</keyword>
<reference evidence="7 8" key="1">
    <citation type="journal article" date="2017" name="Curr. Biol.">
        <title>Genome architecture and evolution of a unichromosomal asexual nematode.</title>
        <authorList>
            <person name="Fradin H."/>
            <person name="Zegar C."/>
            <person name="Gutwein M."/>
            <person name="Lucas J."/>
            <person name="Kovtun M."/>
            <person name="Corcoran D."/>
            <person name="Baugh L.R."/>
            <person name="Kiontke K."/>
            <person name="Gunsalus K."/>
            <person name="Fitch D.H."/>
            <person name="Piano F."/>
        </authorList>
    </citation>
    <scope>NUCLEOTIDE SEQUENCE [LARGE SCALE GENOMIC DNA]</scope>
    <source>
        <strain evidence="7">PF1309</strain>
    </source>
</reference>
<proteinExistence type="inferred from homology"/>
<dbReference type="OrthoDB" id="7933078at2759"/>
<feature type="transmembrane region" description="Helical" evidence="5">
    <location>
        <begin position="248"/>
        <end position="270"/>
    </location>
</feature>
<feature type="transmembrane region" description="Helical" evidence="5">
    <location>
        <begin position="76"/>
        <end position="97"/>
    </location>
</feature>
<dbReference type="EMBL" id="LIAE01007551">
    <property type="protein sequence ID" value="PAV78534.1"/>
    <property type="molecule type" value="Genomic_DNA"/>
</dbReference>
<evidence type="ECO:0000256" key="2">
    <source>
        <dbReference type="ARBA" id="ARBA00022692"/>
    </source>
</evidence>
<organism evidence="7 8">
    <name type="scientific">Diploscapter pachys</name>
    <dbReference type="NCBI Taxonomy" id="2018661"/>
    <lineage>
        <taxon>Eukaryota</taxon>
        <taxon>Metazoa</taxon>
        <taxon>Ecdysozoa</taxon>
        <taxon>Nematoda</taxon>
        <taxon>Chromadorea</taxon>
        <taxon>Rhabditida</taxon>
        <taxon>Rhabditina</taxon>
        <taxon>Rhabditomorpha</taxon>
        <taxon>Rhabditoidea</taxon>
        <taxon>Rhabditidae</taxon>
        <taxon>Diploscapter</taxon>
    </lineage>
</organism>
<evidence type="ECO:0000256" key="3">
    <source>
        <dbReference type="ARBA" id="ARBA00022989"/>
    </source>
</evidence>
<dbReference type="PANTHER" id="PTHR23291:SF50">
    <property type="entry name" value="PROTEIN LIFEGUARD 4"/>
    <property type="match status" value="1"/>
</dbReference>
<comment type="similarity">
    <text evidence="5">Belongs to the BI1 family.</text>
</comment>
<feature type="transmembrane region" description="Helical" evidence="5">
    <location>
        <begin position="136"/>
        <end position="156"/>
    </location>
</feature>
<evidence type="ECO:0000256" key="5">
    <source>
        <dbReference type="RuleBase" id="RU004379"/>
    </source>
</evidence>
<dbReference type="GO" id="GO:0043066">
    <property type="term" value="P:negative regulation of apoptotic process"/>
    <property type="evidence" value="ECO:0007669"/>
    <property type="project" value="TreeGrafter"/>
</dbReference>
<accession>A0A2A2KX61</accession>
<gene>
    <name evidence="7" type="ORF">WR25_09565</name>
</gene>
<feature type="transmembrane region" description="Helical" evidence="5">
    <location>
        <begin position="103"/>
        <end position="124"/>
    </location>
</feature>
<feature type="transmembrane region" description="Helical" evidence="5">
    <location>
        <begin position="191"/>
        <end position="212"/>
    </location>
</feature>
<feature type="compositionally biased region" description="Polar residues" evidence="6">
    <location>
        <begin position="29"/>
        <end position="42"/>
    </location>
</feature>
<keyword evidence="3 5" id="KW-1133">Transmembrane helix</keyword>
<dbReference type="Proteomes" id="UP000218231">
    <property type="component" value="Unassembled WGS sequence"/>
</dbReference>
<evidence type="ECO:0000256" key="1">
    <source>
        <dbReference type="ARBA" id="ARBA00004141"/>
    </source>
</evidence>
<keyword evidence="8" id="KW-1185">Reference proteome</keyword>
<dbReference type="Pfam" id="PF01027">
    <property type="entry name" value="Bax1-I"/>
    <property type="match status" value="1"/>
</dbReference>
<evidence type="ECO:0000256" key="4">
    <source>
        <dbReference type="ARBA" id="ARBA00023136"/>
    </source>
</evidence>
<protein>
    <submittedName>
        <fullName evidence="7">Uncharacterized protein</fullName>
    </submittedName>
</protein>
<dbReference type="PANTHER" id="PTHR23291">
    <property type="entry name" value="BAX INHIBITOR-RELATED"/>
    <property type="match status" value="1"/>
</dbReference>
<comment type="subcellular location">
    <subcellularLocation>
        <location evidence="1">Membrane</location>
        <topology evidence="1">Multi-pass membrane protein</topology>
    </subcellularLocation>
</comment>
<keyword evidence="2 5" id="KW-0812">Transmembrane</keyword>
<dbReference type="GO" id="GO:0016020">
    <property type="term" value="C:membrane"/>
    <property type="evidence" value="ECO:0007669"/>
    <property type="project" value="UniProtKB-SubCell"/>
</dbReference>
<feature type="transmembrane region" description="Helical" evidence="5">
    <location>
        <begin position="218"/>
        <end position="236"/>
    </location>
</feature>
<feature type="transmembrane region" description="Helical" evidence="5">
    <location>
        <begin position="162"/>
        <end position="179"/>
    </location>
</feature>